<dbReference type="Proteomes" id="UP000274358">
    <property type="component" value="Unassembled WGS sequence"/>
</dbReference>
<dbReference type="PANTHER" id="PTHR43022:SF1">
    <property type="entry name" value="PROTEIN SMF"/>
    <property type="match status" value="1"/>
</dbReference>
<reference evidence="4 5" key="1">
    <citation type="submission" date="2018-12" db="EMBL/GenBank/DDBJ databases">
        <title>Dyella dinghuensis sp. nov. DHOA06 and Dyella choica sp. nov. 4M-K27, isolated from forest soil.</title>
        <authorList>
            <person name="Qiu L.-H."/>
            <person name="Gao Z.-H."/>
        </authorList>
    </citation>
    <scope>NUCLEOTIDE SEQUENCE [LARGE SCALE GENOMIC DNA]</scope>
    <source>
        <strain evidence="4 5">4M-K27</strain>
    </source>
</reference>
<feature type="domain" description="DprA winged helix" evidence="3">
    <location>
        <begin position="322"/>
        <end position="373"/>
    </location>
</feature>
<dbReference type="EMBL" id="RYYV01000006">
    <property type="protein sequence ID" value="RUL76003.1"/>
    <property type="molecule type" value="Genomic_DNA"/>
</dbReference>
<sequence>MSEQGPLRDWLVALRTPGIGPTGLRERLAAANGRIGEVVARLRRHAATLGVEARSWLEQPDEARLAADLAWLGQPNHRLLCCIDPDFPPQLEAIPQPPVALFVAGDACLLLRPQVAIVGARSASSAGKTNARAFARQLALAGFVVTSGLADGIDGAAHEATLEAGQATVAVIGTGPDLVYPRKHRELSARVVAQGALVSEFPPGTAARADHFPRRNRLIAGLALGTLVIEAGLQSGSLITARLAGEQGREVFALPGSIHNPLARGCHRLIRDGARLVESASEVVESLVPAARALGAELALRLERAPPASAGSSGPALGGWHDDPDYRRLLDVLSHDPLALDELAERTGQTAAELSSMLLMLELEGWVEGLPGGRYQRLPRL</sequence>
<dbReference type="Pfam" id="PF17782">
    <property type="entry name" value="WHD_DprA"/>
    <property type="match status" value="1"/>
</dbReference>
<dbReference type="NCBIfam" id="TIGR00732">
    <property type="entry name" value="dprA"/>
    <property type="match status" value="1"/>
</dbReference>
<feature type="domain" description="Smf/DprA SLOG" evidence="2">
    <location>
        <begin position="79"/>
        <end position="287"/>
    </location>
</feature>
<evidence type="ECO:0000259" key="2">
    <source>
        <dbReference type="Pfam" id="PF02481"/>
    </source>
</evidence>
<name>A0A3S0S0I0_9GAMM</name>
<dbReference type="SUPFAM" id="SSF102405">
    <property type="entry name" value="MCP/YpsA-like"/>
    <property type="match status" value="1"/>
</dbReference>
<protein>
    <submittedName>
        <fullName evidence="4">DNA-protecting protein DprA</fullName>
    </submittedName>
</protein>
<dbReference type="AlphaFoldDB" id="A0A3S0S0I0"/>
<organism evidence="4 5">
    <name type="scientific">Dyella choica</name>
    <dbReference type="NCBI Taxonomy" id="1927959"/>
    <lineage>
        <taxon>Bacteria</taxon>
        <taxon>Pseudomonadati</taxon>
        <taxon>Pseudomonadota</taxon>
        <taxon>Gammaproteobacteria</taxon>
        <taxon>Lysobacterales</taxon>
        <taxon>Rhodanobacteraceae</taxon>
        <taxon>Dyella</taxon>
    </lineage>
</organism>
<accession>A0A3S0S0I0</accession>
<evidence type="ECO:0000256" key="1">
    <source>
        <dbReference type="ARBA" id="ARBA00006525"/>
    </source>
</evidence>
<dbReference type="GO" id="GO:0009294">
    <property type="term" value="P:DNA-mediated transformation"/>
    <property type="evidence" value="ECO:0007669"/>
    <property type="project" value="InterPro"/>
</dbReference>
<evidence type="ECO:0000259" key="3">
    <source>
        <dbReference type="Pfam" id="PF17782"/>
    </source>
</evidence>
<dbReference type="Gene3D" id="3.40.50.450">
    <property type="match status" value="1"/>
</dbReference>
<gene>
    <name evidence="4" type="primary">dprA</name>
    <name evidence="4" type="ORF">EKH80_09790</name>
</gene>
<dbReference type="InterPro" id="IPR036388">
    <property type="entry name" value="WH-like_DNA-bd_sf"/>
</dbReference>
<dbReference type="OrthoDB" id="9785707at2"/>
<dbReference type="Pfam" id="PF02481">
    <property type="entry name" value="DNA_processg_A"/>
    <property type="match status" value="1"/>
</dbReference>
<dbReference type="InterPro" id="IPR057666">
    <property type="entry name" value="DrpA_SLOG"/>
</dbReference>
<evidence type="ECO:0000313" key="5">
    <source>
        <dbReference type="Proteomes" id="UP000274358"/>
    </source>
</evidence>
<keyword evidence="5" id="KW-1185">Reference proteome</keyword>
<dbReference type="InterPro" id="IPR036390">
    <property type="entry name" value="WH_DNA-bd_sf"/>
</dbReference>
<dbReference type="PANTHER" id="PTHR43022">
    <property type="entry name" value="PROTEIN SMF"/>
    <property type="match status" value="1"/>
</dbReference>
<dbReference type="Gene3D" id="1.10.10.10">
    <property type="entry name" value="Winged helix-like DNA-binding domain superfamily/Winged helix DNA-binding domain"/>
    <property type="match status" value="1"/>
</dbReference>
<dbReference type="InterPro" id="IPR003488">
    <property type="entry name" value="DprA"/>
</dbReference>
<dbReference type="SUPFAM" id="SSF46785">
    <property type="entry name" value="Winged helix' DNA-binding domain"/>
    <property type="match status" value="1"/>
</dbReference>
<proteinExistence type="inferred from homology"/>
<evidence type="ECO:0000313" key="4">
    <source>
        <dbReference type="EMBL" id="RUL76003.1"/>
    </source>
</evidence>
<comment type="caution">
    <text evidence="4">The sequence shown here is derived from an EMBL/GenBank/DDBJ whole genome shotgun (WGS) entry which is preliminary data.</text>
</comment>
<comment type="similarity">
    <text evidence="1">Belongs to the DprA/Smf family.</text>
</comment>
<dbReference type="RefSeq" id="WP_126684568.1">
    <property type="nucleotide sequence ID" value="NZ_RYYV01000006.1"/>
</dbReference>
<dbReference type="InterPro" id="IPR041614">
    <property type="entry name" value="DprA_WH"/>
</dbReference>